<dbReference type="PROSITE" id="PS51257">
    <property type="entry name" value="PROKAR_LIPOPROTEIN"/>
    <property type="match status" value="1"/>
</dbReference>
<accession>A0A392UPZ5</accession>
<name>A0A392UPZ5_9FABA</name>
<dbReference type="EMBL" id="LXQA010866175">
    <property type="protein sequence ID" value="MCI74714.1"/>
    <property type="molecule type" value="Genomic_DNA"/>
</dbReference>
<dbReference type="Proteomes" id="UP000265520">
    <property type="component" value="Unassembled WGS sequence"/>
</dbReference>
<evidence type="ECO:0000313" key="2">
    <source>
        <dbReference type="Proteomes" id="UP000265520"/>
    </source>
</evidence>
<organism evidence="1 2">
    <name type="scientific">Trifolium medium</name>
    <dbReference type="NCBI Taxonomy" id="97028"/>
    <lineage>
        <taxon>Eukaryota</taxon>
        <taxon>Viridiplantae</taxon>
        <taxon>Streptophyta</taxon>
        <taxon>Embryophyta</taxon>
        <taxon>Tracheophyta</taxon>
        <taxon>Spermatophyta</taxon>
        <taxon>Magnoliopsida</taxon>
        <taxon>eudicotyledons</taxon>
        <taxon>Gunneridae</taxon>
        <taxon>Pentapetalae</taxon>
        <taxon>rosids</taxon>
        <taxon>fabids</taxon>
        <taxon>Fabales</taxon>
        <taxon>Fabaceae</taxon>
        <taxon>Papilionoideae</taxon>
        <taxon>50 kb inversion clade</taxon>
        <taxon>NPAAA clade</taxon>
        <taxon>Hologalegina</taxon>
        <taxon>IRL clade</taxon>
        <taxon>Trifolieae</taxon>
        <taxon>Trifolium</taxon>
    </lineage>
</organism>
<protein>
    <submittedName>
        <fullName evidence="1">Uncharacterized protein</fullName>
    </submittedName>
</protein>
<sequence length="58" mass="6076">MARCAGLGATIGYTSGSCASRSLGLRVAPLSQVVESQHLEVARRAVLVGATRQYKIQS</sequence>
<keyword evidence="2" id="KW-1185">Reference proteome</keyword>
<proteinExistence type="predicted"/>
<reference evidence="1 2" key="1">
    <citation type="journal article" date="2018" name="Front. Plant Sci.">
        <title>Red Clover (Trifolium pratense) and Zigzag Clover (T. medium) - A Picture of Genomic Similarities and Differences.</title>
        <authorList>
            <person name="Dluhosova J."/>
            <person name="Istvanek J."/>
            <person name="Nedelnik J."/>
            <person name="Repkova J."/>
        </authorList>
    </citation>
    <scope>NUCLEOTIDE SEQUENCE [LARGE SCALE GENOMIC DNA]</scope>
    <source>
        <strain evidence="2">cv. 10/8</strain>
        <tissue evidence="1">Leaf</tissue>
    </source>
</reference>
<evidence type="ECO:0000313" key="1">
    <source>
        <dbReference type="EMBL" id="MCI74714.1"/>
    </source>
</evidence>
<dbReference type="AlphaFoldDB" id="A0A392UPZ5"/>
<comment type="caution">
    <text evidence="1">The sequence shown here is derived from an EMBL/GenBank/DDBJ whole genome shotgun (WGS) entry which is preliminary data.</text>
</comment>